<evidence type="ECO:0000259" key="6">
    <source>
        <dbReference type="Pfam" id="PF04042"/>
    </source>
</evidence>
<evidence type="ECO:0000256" key="1">
    <source>
        <dbReference type="ARBA" id="ARBA00004123"/>
    </source>
</evidence>
<dbReference type="KEGG" id="lmat:92511931"/>
<dbReference type="GO" id="GO:0006270">
    <property type="term" value="P:DNA replication initiation"/>
    <property type="evidence" value="ECO:0007669"/>
    <property type="project" value="TreeGrafter"/>
</dbReference>
<dbReference type="GeneID" id="92511931"/>
<evidence type="ECO:0000256" key="3">
    <source>
        <dbReference type="ARBA" id="ARBA00018596"/>
    </source>
</evidence>
<organism evidence="7 8">
    <name type="scientific">Leishmania martiniquensis</name>
    <dbReference type="NCBI Taxonomy" id="1580590"/>
    <lineage>
        <taxon>Eukaryota</taxon>
        <taxon>Discoba</taxon>
        <taxon>Euglenozoa</taxon>
        <taxon>Kinetoplastea</taxon>
        <taxon>Metakinetoplastina</taxon>
        <taxon>Trypanosomatida</taxon>
        <taxon>Trypanosomatidae</taxon>
        <taxon>Leishmaniinae</taxon>
        <taxon>Leishmania</taxon>
    </lineage>
</organism>
<keyword evidence="5" id="KW-0539">Nucleus</keyword>
<dbReference type="AlphaFoldDB" id="A0A836H548"/>
<evidence type="ECO:0000256" key="5">
    <source>
        <dbReference type="ARBA" id="ARBA00023242"/>
    </source>
</evidence>
<dbReference type="Gene3D" id="3.60.21.60">
    <property type="match status" value="1"/>
</dbReference>
<dbReference type="OrthoDB" id="245242at2759"/>
<comment type="caution">
    <text evidence="7">The sequence shown here is derived from an EMBL/GenBank/DDBJ whole genome shotgun (WGS) entry which is preliminary data.</text>
</comment>
<proteinExistence type="inferred from homology"/>
<reference evidence="7 8" key="1">
    <citation type="submission" date="2021-03" db="EMBL/GenBank/DDBJ databases">
        <title>Leishmania (Mundinia) martiniquensis Genome sequencing and assembly.</title>
        <authorList>
            <person name="Almutairi H."/>
            <person name="Gatherer D."/>
        </authorList>
    </citation>
    <scope>NUCLEOTIDE SEQUENCE [LARGE SCALE GENOMIC DNA]</scope>
    <source>
        <strain evidence="7">LSCM1</strain>
    </source>
</reference>
<evidence type="ECO:0000313" key="8">
    <source>
        <dbReference type="Proteomes" id="UP000673552"/>
    </source>
</evidence>
<dbReference type="GO" id="GO:0005658">
    <property type="term" value="C:alpha DNA polymerase:primase complex"/>
    <property type="evidence" value="ECO:0007669"/>
    <property type="project" value="TreeGrafter"/>
</dbReference>
<evidence type="ECO:0000313" key="7">
    <source>
        <dbReference type="EMBL" id="KAG5470575.1"/>
    </source>
</evidence>
<gene>
    <name evidence="7" type="ORF">LSCM1_01819</name>
</gene>
<comment type="similarity">
    <text evidence="2">Belongs to the DNA polymerase alpha subunit B family.</text>
</comment>
<keyword evidence="8" id="KW-1185">Reference proteome</keyword>
<dbReference type="GO" id="GO:0003677">
    <property type="term" value="F:DNA binding"/>
    <property type="evidence" value="ECO:0007669"/>
    <property type="project" value="InterPro"/>
</dbReference>
<protein>
    <recommendedName>
        <fullName evidence="3">DNA polymerase alpha subunit B</fullName>
    </recommendedName>
</protein>
<comment type="subcellular location">
    <subcellularLocation>
        <location evidence="1">Nucleus</location>
    </subcellularLocation>
</comment>
<sequence length="725" mass="78442">MQVEGSWKAAANLHLLLGFEHPPAHLEKVRFTPQQRSAGSSALVTVEARNTANFRRSSYCGLQDRTSRTIRSQVIGYYKEMLHCVPLWRGLLKTQQDGVDLGAVVKPEPQDDDDADAIPPPACGAPVASGGPLFRAVGILTQVQDPSSVRVAAQQAPWEFHVVRDIDDDECYMGALHAMAQSDRAADASFVLLKGASHGSFSEPTLGGPESCPARFSTHVAAAPAMSEARKDTSGIENGAEEEAVCDGTRLSLYTRQVSTFTGLYPGMAVGIIGEPFQRSFRGVLTGVLVREFVLPSRPMLPWRADRPLLCDPTASNTGGGNLADGLSGAVRIHFCSGPFPRRDVAGLLRTVALQALHRGADVLIVGGPFIPPFSNDFERGLLPSLGATFNEIMESFVDTLEETLRSYYDTRPLVPHMKVLLVSHRGDVTQIPVLPTTMYAIADTEDILIRSNPCRLSVNGVHVSVCNEDVVGDMRERMVERWPTAEGSLRRVVEALVNGRLYTPLYSFPLATVDLKHLSQLRIDYMPSQNELREMKPTGAALPADSAAAGSRGGDADGGDVTVSAWSSSACHGWEAVRHVSEQPSTTMEECLQHKTKRIKLEGVGNENEEWDAATTLAGAVKAVTTTTSPKIEYFPHILFLPSTRPQFATVTHQSEDVDGTDLDNTASASGVLVVNQEVWSARSSPKFQLRVAEVTIPNTELVLRRGATSANGVTCGILHIYNA</sequence>
<accession>A0A836H548</accession>
<dbReference type="InterPro" id="IPR007185">
    <property type="entry name" value="DNA_pol_a/d/e_bsu"/>
</dbReference>
<dbReference type="RefSeq" id="XP_067175968.1">
    <property type="nucleotide sequence ID" value="XM_067319419.1"/>
</dbReference>
<dbReference type="Proteomes" id="UP000673552">
    <property type="component" value="Chromosome 32"/>
</dbReference>
<dbReference type="PANTHER" id="PTHR23061:SF12">
    <property type="entry name" value="DNA POLYMERASE ALPHA SUBUNIT B"/>
    <property type="match status" value="1"/>
</dbReference>
<keyword evidence="4" id="KW-0235">DNA replication</keyword>
<evidence type="ECO:0000256" key="2">
    <source>
        <dbReference type="ARBA" id="ARBA00007299"/>
    </source>
</evidence>
<dbReference type="PANTHER" id="PTHR23061">
    <property type="entry name" value="DNA POLYMERASE 2 ALPHA 70 KDA SUBUNIT"/>
    <property type="match status" value="1"/>
</dbReference>
<dbReference type="InterPro" id="IPR016722">
    <property type="entry name" value="DNA_pol_alpha_bsu"/>
</dbReference>
<dbReference type="Pfam" id="PF04042">
    <property type="entry name" value="DNA_pol_E_B"/>
    <property type="match status" value="1"/>
</dbReference>
<name>A0A836H548_9TRYP</name>
<evidence type="ECO:0000256" key="4">
    <source>
        <dbReference type="ARBA" id="ARBA00022705"/>
    </source>
</evidence>
<feature type="domain" description="DNA polymerase alpha/delta/epsilon subunit B" evidence="6">
    <location>
        <begin position="335"/>
        <end position="529"/>
    </location>
</feature>
<dbReference type="EMBL" id="JAFEUZ010000032">
    <property type="protein sequence ID" value="KAG5470575.1"/>
    <property type="molecule type" value="Genomic_DNA"/>
</dbReference>